<dbReference type="Proteomes" id="UP000322327">
    <property type="component" value="Unassembled WGS sequence"/>
</dbReference>
<sequence>MAGMIIFVIVVITILYFITKGMGSKNSENLNSSLDNLSKEEKRNKYINQTNVLIEMYGISETTALQEECFLEERGIDIDIAKEVLFELYDIKYKNKEREIDKKIEYVSSDIENCQEKGEIEKVNKYKEILLHFQELKREYEENKKMKEQEKIRSSNEIEHNIENNCFIETNIPLIAEEGCFDIFDNIEHYEYRTRYGATNYEKIGEGKLYITNKRLYLITDISSYHLIWLNNIMDVNWYFLEDENKFQLKITRDGNAIFLESYDEVDIFKMYYYIKTIMKNK</sequence>
<comment type="caution">
    <text evidence="2">The sequence shown here is derived from an EMBL/GenBank/DDBJ whole genome shotgun (WGS) entry which is preliminary data.</text>
</comment>
<name>A0A5C8G0U5_9SPIR</name>
<proteinExistence type="predicted"/>
<feature type="coiled-coil region" evidence="1">
    <location>
        <begin position="123"/>
        <end position="157"/>
    </location>
</feature>
<dbReference type="RefSeq" id="WP_147531289.1">
    <property type="nucleotide sequence ID" value="NZ_SAYI01000018.1"/>
</dbReference>
<dbReference type="EMBL" id="SAYI01000018">
    <property type="protein sequence ID" value="TXJ55580.1"/>
    <property type="molecule type" value="Genomic_DNA"/>
</dbReference>
<reference evidence="2 3" key="1">
    <citation type="journal article" date="1992" name="Lakartidningen">
        <title>[Penicillin V and not amoxicillin is the first choice preparation in acute otitis].</title>
        <authorList>
            <person name="Kamme C."/>
            <person name="Lundgren K."/>
            <person name="Prellner K."/>
        </authorList>
    </citation>
    <scope>NUCLEOTIDE SEQUENCE [LARGE SCALE GENOMIC DNA]</scope>
    <source>
        <strain evidence="2 3">PC3053II</strain>
    </source>
</reference>
<evidence type="ECO:0000313" key="2">
    <source>
        <dbReference type="EMBL" id="TXJ55580.1"/>
    </source>
</evidence>
<organism evidence="2 3">
    <name type="scientific">Brachyspira aalborgi</name>
    <dbReference type="NCBI Taxonomy" id="29522"/>
    <lineage>
        <taxon>Bacteria</taxon>
        <taxon>Pseudomonadati</taxon>
        <taxon>Spirochaetota</taxon>
        <taxon>Spirochaetia</taxon>
        <taxon>Brachyspirales</taxon>
        <taxon>Brachyspiraceae</taxon>
        <taxon>Brachyspira</taxon>
    </lineage>
</organism>
<evidence type="ECO:0000256" key="1">
    <source>
        <dbReference type="SAM" id="Coils"/>
    </source>
</evidence>
<protein>
    <submittedName>
        <fullName evidence="2">Uncharacterized protein</fullName>
    </submittedName>
</protein>
<keyword evidence="1" id="KW-0175">Coiled coil</keyword>
<dbReference type="AlphaFoldDB" id="A0A5C8G0U5"/>
<accession>A0A5C8G0U5</accession>
<gene>
    <name evidence="2" type="ORF">EPJ76_08340</name>
</gene>
<evidence type="ECO:0000313" key="3">
    <source>
        <dbReference type="Proteomes" id="UP000322327"/>
    </source>
</evidence>